<dbReference type="EMBL" id="GG662605">
    <property type="protein sequence ID" value="EWS73090.1"/>
    <property type="molecule type" value="Genomic_DNA"/>
</dbReference>
<comment type="similarity">
    <text evidence="2">Belongs to the snRNP Sm proteins family.</text>
</comment>
<evidence type="ECO:0000313" key="10">
    <source>
        <dbReference type="EMBL" id="EWS73090.1"/>
    </source>
</evidence>
<dbReference type="KEGG" id="tet:TTHERM_000318699"/>
<evidence type="ECO:0000256" key="7">
    <source>
        <dbReference type="ARBA" id="ARBA00023242"/>
    </source>
</evidence>
<gene>
    <name evidence="10" type="ORF">TTHERM_000318699</name>
</gene>
<dbReference type="FunCoup" id="W7X1H0">
    <property type="interactions" value="621"/>
</dbReference>
<dbReference type="GO" id="GO:0071013">
    <property type="term" value="C:catalytic step 2 spliceosome"/>
    <property type="evidence" value="ECO:0007669"/>
    <property type="project" value="TreeGrafter"/>
</dbReference>
<dbReference type="GO" id="GO:1990726">
    <property type="term" value="C:Lsm1-7-Pat1 complex"/>
    <property type="evidence" value="ECO:0007669"/>
    <property type="project" value="TreeGrafter"/>
</dbReference>
<dbReference type="Proteomes" id="UP000009168">
    <property type="component" value="Unassembled WGS sequence"/>
</dbReference>
<dbReference type="AlphaFoldDB" id="W7X1H0"/>
<dbReference type="Pfam" id="PF01423">
    <property type="entry name" value="LSM"/>
    <property type="match status" value="1"/>
</dbReference>
<sequence>MAERQLFASFFRTLLDKNAVITVELKNDVKIKGKITYVDGNMNFNLVDIQDQETVQLANFKNCFIRGSSVRYVHLEKEDIDVELIQEACLKEFKEKQQ</sequence>
<evidence type="ECO:0000256" key="5">
    <source>
        <dbReference type="ARBA" id="ARBA00022884"/>
    </source>
</evidence>
<dbReference type="GO" id="GO:0003723">
    <property type="term" value="F:RNA binding"/>
    <property type="evidence" value="ECO:0007669"/>
    <property type="project" value="UniProtKB-KW"/>
</dbReference>
<dbReference type="OrthoDB" id="284714at2759"/>
<dbReference type="STRING" id="312017.W7X1H0"/>
<name>W7X1H0_TETTS</name>
<evidence type="ECO:0000256" key="3">
    <source>
        <dbReference type="ARBA" id="ARBA00022664"/>
    </source>
</evidence>
<dbReference type="InterPro" id="IPR001163">
    <property type="entry name" value="Sm_dom_euk/arc"/>
</dbReference>
<keyword evidence="4" id="KW-0747">Spliceosome</keyword>
<dbReference type="SMART" id="SM00651">
    <property type="entry name" value="Sm"/>
    <property type="match status" value="1"/>
</dbReference>
<evidence type="ECO:0000256" key="4">
    <source>
        <dbReference type="ARBA" id="ARBA00022728"/>
    </source>
</evidence>
<dbReference type="GO" id="GO:0071011">
    <property type="term" value="C:precatalytic spliceosome"/>
    <property type="evidence" value="ECO:0007669"/>
    <property type="project" value="TreeGrafter"/>
</dbReference>
<dbReference type="GO" id="GO:0000398">
    <property type="term" value="P:mRNA splicing, via spliceosome"/>
    <property type="evidence" value="ECO:0007669"/>
    <property type="project" value="TreeGrafter"/>
</dbReference>
<evidence type="ECO:0000256" key="8">
    <source>
        <dbReference type="ARBA" id="ARBA00023274"/>
    </source>
</evidence>
<dbReference type="GeneID" id="24438420"/>
<proteinExistence type="inferred from homology"/>
<evidence type="ECO:0000313" key="11">
    <source>
        <dbReference type="Proteomes" id="UP000009168"/>
    </source>
</evidence>
<keyword evidence="8" id="KW-0687">Ribonucleoprotein</keyword>
<dbReference type="RefSeq" id="XP_012654399.1">
    <property type="nucleotide sequence ID" value="XM_012798945.1"/>
</dbReference>
<keyword evidence="7" id="KW-0539">Nucleus</keyword>
<evidence type="ECO:0000256" key="1">
    <source>
        <dbReference type="ARBA" id="ARBA00004123"/>
    </source>
</evidence>
<keyword evidence="6" id="KW-0508">mRNA splicing</keyword>
<dbReference type="GO" id="GO:0005688">
    <property type="term" value="C:U6 snRNP"/>
    <property type="evidence" value="ECO:0007669"/>
    <property type="project" value="TreeGrafter"/>
</dbReference>
<evidence type="ECO:0000259" key="9">
    <source>
        <dbReference type="SMART" id="SM00651"/>
    </source>
</evidence>
<dbReference type="InterPro" id="IPR016654">
    <property type="entry name" value="U6_snRNA_Lsm2"/>
</dbReference>
<accession>W7X1H0</accession>
<feature type="domain" description="Sm" evidence="9">
    <location>
        <begin position="9"/>
        <end position="75"/>
    </location>
</feature>
<keyword evidence="11" id="KW-1185">Reference proteome</keyword>
<evidence type="ECO:0000256" key="6">
    <source>
        <dbReference type="ARBA" id="ARBA00023187"/>
    </source>
</evidence>
<dbReference type="Gene3D" id="2.30.30.100">
    <property type="match status" value="1"/>
</dbReference>
<dbReference type="GO" id="GO:0000932">
    <property type="term" value="C:P-body"/>
    <property type="evidence" value="ECO:0007669"/>
    <property type="project" value="TreeGrafter"/>
</dbReference>
<reference evidence="11" key="1">
    <citation type="journal article" date="2006" name="PLoS Biol.">
        <title>Macronuclear genome sequence of the ciliate Tetrahymena thermophila, a model eukaryote.</title>
        <authorList>
            <person name="Eisen J.A."/>
            <person name="Coyne R.S."/>
            <person name="Wu M."/>
            <person name="Wu D."/>
            <person name="Thiagarajan M."/>
            <person name="Wortman J.R."/>
            <person name="Badger J.H."/>
            <person name="Ren Q."/>
            <person name="Amedeo P."/>
            <person name="Jones K.M."/>
            <person name="Tallon L.J."/>
            <person name="Delcher A.L."/>
            <person name="Salzberg S.L."/>
            <person name="Silva J.C."/>
            <person name="Haas B.J."/>
            <person name="Majoros W.H."/>
            <person name="Farzad M."/>
            <person name="Carlton J.M."/>
            <person name="Smith R.K. Jr."/>
            <person name="Garg J."/>
            <person name="Pearlman R.E."/>
            <person name="Karrer K.M."/>
            <person name="Sun L."/>
            <person name="Manning G."/>
            <person name="Elde N.C."/>
            <person name="Turkewitz A.P."/>
            <person name="Asai D.J."/>
            <person name="Wilkes D.E."/>
            <person name="Wang Y."/>
            <person name="Cai H."/>
            <person name="Collins K."/>
            <person name="Stewart B.A."/>
            <person name="Lee S.R."/>
            <person name="Wilamowska K."/>
            <person name="Weinberg Z."/>
            <person name="Ruzzo W.L."/>
            <person name="Wloga D."/>
            <person name="Gaertig J."/>
            <person name="Frankel J."/>
            <person name="Tsao C.-C."/>
            <person name="Gorovsky M.A."/>
            <person name="Keeling P.J."/>
            <person name="Waller R.F."/>
            <person name="Patron N.J."/>
            <person name="Cherry J.M."/>
            <person name="Stover N.A."/>
            <person name="Krieger C.J."/>
            <person name="del Toro C."/>
            <person name="Ryder H.F."/>
            <person name="Williamson S.C."/>
            <person name="Barbeau R.A."/>
            <person name="Hamilton E.P."/>
            <person name="Orias E."/>
        </authorList>
    </citation>
    <scope>NUCLEOTIDE SEQUENCE [LARGE SCALE GENOMIC DNA]</scope>
    <source>
        <strain evidence="11">SB210</strain>
    </source>
</reference>
<dbReference type="FunFam" id="2.30.30.100:FF:000053">
    <property type="entry name" value="U6 snRNA-associated Sm-like protein LSm2"/>
    <property type="match status" value="1"/>
</dbReference>
<keyword evidence="3" id="KW-0507">mRNA processing</keyword>
<protein>
    <submittedName>
        <fullName evidence="10">U6 snRNA associated-like-Smprotein</fullName>
    </submittedName>
</protein>
<dbReference type="SUPFAM" id="SSF50182">
    <property type="entry name" value="Sm-like ribonucleoproteins"/>
    <property type="match status" value="1"/>
</dbReference>
<dbReference type="PANTHER" id="PTHR13829:SF2">
    <property type="entry name" value="U6 SNRNA-ASSOCIATED SM-LIKE PROTEIN LSM2"/>
    <property type="match status" value="1"/>
</dbReference>
<keyword evidence="5" id="KW-0694">RNA-binding</keyword>
<evidence type="ECO:0000256" key="2">
    <source>
        <dbReference type="ARBA" id="ARBA00006850"/>
    </source>
</evidence>
<dbReference type="GO" id="GO:0046540">
    <property type="term" value="C:U4/U6 x U5 tri-snRNP complex"/>
    <property type="evidence" value="ECO:0007669"/>
    <property type="project" value="TreeGrafter"/>
</dbReference>
<dbReference type="InParanoid" id="W7X1H0"/>
<organism evidence="10 11">
    <name type="scientific">Tetrahymena thermophila (strain SB210)</name>
    <dbReference type="NCBI Taxonomy" id="312017"/>
    <lineage>
        <taxon>Eukaryota</taxon>
        <taxon>Sar</taxon>
        <taxon>Alveolata</taxon>
        <taxon>Ciliophora</taxon>
        <taxon>Intramacronucleata</taxon>
        <taxon>Oligohymenophorea</taxon>
        <taxon>Hymenostomatida</taxon>
        <taxon>Tetrahymenina</taxon>
        <taxon>Tetrahymenidae</taxon>
        <taxon>Tetrahymena</taxon>
    </lineage>
</organism>
<dbReference type="PANTHER" id="PTHR13829">
    <property type="entry name" value="SNRNP CORE PROTEIN FAMILY MEMBER"/>
    <property type="match status" value="1"/>
</dbReference>
<dbReference type="InterPro" id="IPR010920">
    <property type="entry name" value="LSM_dom_sf"/>
</dbReference>
<comment type="subcellular location">
    <subcellularLocation>
        <location evidence="1">Nucleus</location>
    </subcellularLocation>
</comment>